<reference evidence="6 7" key="1">
    <citation type="submission" date="2016-10" db="EMBL/GenBank/DDBJ databases">
        <title>Reductive evolution of mitochondrial metabolism and differential evolution of invasion-related proteins in Cryptosporidium.</title>
        <authorList>
            <person name="Liu S."/>
            <person name="Roellig D.M."/>
            <person name="Guo Y."/>
            <person name="Li N."/>
            <person name="Frace M.A."/>
            <person name="Tang K."/>
            <person name="Zhang L."/>
            <person name="Feng Y."/>
            <person name="Xiao L."/>
        </authorList>
    </citation>
    <scope>NUCLEOTIDE SEQUENCE [LARGE SCALE GENOMIC DNA]</scope>
    <source>
        <strain evidence="6">30847</strain>
    </source>
</reference>
<dbReference type="PANTHER" id="PTHR14150">
    <property type="entry name" value="U3 SMALL NUCLEOLAR RNA-ASSOCIATED PROTEIN 14"/>
    <property type="match status" value="1"/>
</dbReference>
<keyword evidence="7" id="KW-1185">Reference proteome</keyword>
<evidence type="ECO:0000313" key="6">
    <source>
        <dbReference type="EMBL" id="OII71373.1"/>
    </source>
</evidence>
<feature type="region of interest" description="Disordered" evidence="5">
    <location>
        <begin position="1"/>
        <end position="22"/>
    </location>
</feature>
<keyword evidence="3" id="KW-0539">Nucleus</keyword>
<organism evidence="6 7">
    <name type="scientific">Cryptosporidium andersoni</name>
    <dbReference type="NCBI Taxonomy" id="117008"/>
    <lineage>
        <taxon>Eukaryota</taxon>
        <taxon>Sar</taxon>
        <taxon>Alveolata</taxon>
        <taxon>Apicomplexa</taxon>
        <taxon>Conoidasida</taxon>
        <taxon>Coccidia</taxon>
        <taxon>Eucoccidiorida</taxon>
        <taxon>Eimeriorina</taxon>
        <taxon>Cryptosporidiidae</taxon>
        <taxon>Cryptosporidium</taxon>
    </lineage>
</organism>
<accession>A0A1J4MET7</accession>
<dbReference type="AlphaFoldDB" id="A0A1J4MET7"/>
<dbReference type="Pfam" id="PF04615">
    <property type="entry name" value="Utp14"/>
    <property type="match status" value="2"/>
</dbReference>
<sequence>MDPDDETNDYMSDDHTNDDGEYKGDVSKLISKIIGTKSTNCDWTKNVVGIIRESSSTEHSELSGKIWNNDIDQLNIREAVSMIVSNLSRSPETSDALKQISTLKEKGKYKVMELLAPSKQSEIERKTQYQLVSKNMKRWGPVIERLNKQEIQVFGKQMKIGDNSTSQLSTKYTPMDEFEKEFEEVLSSSINDSTSSENLNINNKRKKDNRKLNDLIEPCDKMKTQAERNFLKKLKFLLFQQQKENKRLKKIKSKTWRKAHRKQQEIEEEKLLSLGELEYPELVKQIKARYEEKRAKLRLLRRQAARQKWAKTATRFGGRDMQKNIANQAQLEHDEKRRIEQIINSGVNYGDNSEDNNSDLEINEILDSYSHEKGDDEFISKTKHFVEESKKNIVQLKSISENCLDLKFIRKGLESKFSDLINQSDTLENELERYNNLFINEDVDKTPLLKEPSKPSAQEIIEDQARLVKILDNSSGFNLDMQSTEDYCTELVSSIDIPPHPTVKSINASISNCSNSKQKKKCTGSLDIQEELQRMAIVDQAELLNDNSEVMKQIFIYGSSSEVDERKDSTGELVKPNQKSSGKTDSKSDTFKVPGWGDWCCSVNTLNNFKSAEGFTDISMITDITSNTLSSKRPLISINNSVDRKIAKYYVQETPHPYKSAELYESTLKYPIGPEWNTTAIHNRLIQPKIQSRIGAVIKPLVYSKQLKNIPISDSFLKKWSDLKKCNRTKARF</sequence>
<protein>
    <recommendedName>
        <fullName evidence="8">U3 small nucleolar RNA-associated protein 14</fullName>
    </recommendedName>
</protein>
<feature type="compositionally biased region" description="Basic and acidic residues" evidence="5">
    <location>
        <begin position="12"/>
        <end position="22"/>
    </location>
</feature>
<name>A0A1J4MET7_9CRYT</name>
<keyword evidence="2" id="KW-0597">Phosphoprotein</keyword>
<dbReference type="GO" id="GO:0032040">
    <property type="term" value="C:small-subunit processome"/>
    <property type="evidence" value="ECO:0007669"/>
    <property type="project" value="InterPro"/>
</dbReference>
<feature type="region of interest" description="Disordered" evidence="5">
    <location>
        <begin position="566"/>
        <end position="588"/>
    </location>
</feature>
<comment type="subcellular location">
    <subcellularLocation>
        <location evidence="1">Nucleus</location>
        <location evidence="1">Nucleolus</location>
    </subcellularLocation>
</comment>
<evidence type="ECO:0000256" key="1">
    <source>
        <dbReference type="ARBA" id="ARBA00004604"/>
    </source>
</evidence>
<evidence type="ECO:0000256" key="5">
    <source>
        <dbReference type="SAM" id="MobiDB-lite"/>
    </source>
</evidence>
<dbReference type="GeneID" id="92366716"/>
<dbReference type="OrthoDB" id="277439at2759"/>
<dbReference type="VEuPathDB" id="CryptoDB:cand_025320"/>
<proteinExistence type="predicted"/>
<dbReference type="Proteomes" id="UP000186804">
    <property type="component" value="Unassembled WGS sequence"/>
</dbReference>
<evidence type="ECO:0000313" key="7">
    <source>
        <dbReference type="Proteomes" id="UP000186804"/>
    </source>
</evidence>
<comment type="caution">
    <text evidence="6">The sequence shown here is derived from an EMBL/GenBank/DDBJ whole genome shotgun (WGS) entry which is preliminary data.</text>
</comment>
<evidence type="ECO:0008006" key="8">
    <source>
        <dbReference type="Google" id="ProtNLM"/>
    </source>
</evidence>
<keyword evidence="4" id="KW-0175">Coiled coil</keyword>
<dbReference type="PANTHER" id="PTHR14150:SF12">
    <property type="entry name" value="U3 SMALL NUCLEOLAR RNA-ASSOCIATED PROTEIN 14 HOMOLOG A"/>
    <property type="match status" value="1"/>
</dbReference>
<dbReference type="EMBL" id="LRBS01000123">
    <property type="protein sequence ID" value="OII71373.1"/>
    <property type="molecule type" value="Genomic_DNA"/>
</dbReference>
<evidence type="ECO:0000256" key="4">
    <source>
        <dbReference type="SAM" id="Coils"/>
    </source>
</evidence>
<feature type="coiled-coil region" evidence="4">
    <location>
        <begin position="410"/>
        <end position="437"/>
    </location>
</feature>
<dbReference type="InterPro" id="IPR006709">
    <property type="entry name" value="SSU_processome_Utp14"/>
</dbReference>
<gene>
    <name evidence="6" type="ORF">cand_025320</name>
</gene>
<evidence type="ECO:0000256" key="2">
    <source>
        <dbReference type="ARBA" id="ARBA00022553"/>
    </source>
</evidence>
<evidence type="ECO:0000256" key="3">
    <source>
        <dbReference type="ARBA" id="ARBA00023242"/>
    </source>
</evidence>
<dbReference type="GO" id="GO:0006364">
    <property type="term" value="P:rRNA processing"/>
    <property type="evidence" value="ECO:0007669"/>
    <property type="project" value="InterPro"/>
</dbReference>
<dbReference type="RefSeq" id="XP_067066624.1">
    <property type="nucleotide sequence ID" value="XM_067212762.1"/>
</dbReference>